<reference evidence="1 2" key="1">
    <citation type="journal article" date="2024" name="G3 (Bethesda)">
        <title>Genome assembly of Hibiscus sabdariffa L. provides insights into metabolisms of medicinal natural products.</title>
        <authorList>
            <person name="Kim T."/>
        </authorList>
    </citation>
    <scope>NUCLEOTIDE SEQUENCE [LARGE SCALE GENOMIC DNA]</scope>
    <source>
        <strain evidence="1">TK-2024</strain>
        <tissue evidence="1">Old leaves</tissue>
    </source>
</reference>
<evidence type="ECO:0000313" key="2">
    <source>
        <dbReference type="Proteomes" id="UP001472677"/>
    </source>
</evidence>
<proteinExistence type="predicted"/>
<sequence length="93" mass="10240">MKTTLFAIRSHDGILKWKSQEITKAKTIQASRKFRNRCPCQKFLDSAPRIATGAAADAESFESFHCSVISVSLGPVTFRAVDPQISQILGKSL</sequence>
<organism evidence="1 2">
    <name type="scientific">Hibiscus sabdariffa</name>
    <name type="common">roselle</name>
    <dbReference type="NCBI Taxonomy" id="183260"/>
    <lineage>
        <taxon>Eukaryota</taxon>
        <taxon>Viridiplantae</taxon>
        <taxon>Streptophyta</taxon>
        <taxon>Embryophyta</taxon>
        <taxon>Tracheophyta</taxon>
        <taxon>Spermatophyta</taxon>
        <taxon>Magnoliopsida</taxon>
        <taxon>eudicotyledons</taxon>
        <taxon>Gunneridae</taxon>
        <taxon>Pentapetalae</taxon>
        <taxon>rosids</taxon>
        <taxon>malvids</taxon>
        <taxon>Malvales</taxon>
        <taxon>Malvaceae</taxon>
        <taxon>Malvoideae</taxon>
        <taxon>Hibiscus</taxon>
    </lineage>
</organism>
<dbReference type="EMBL" id="JBBPBM010000024">
    <property type="protein sequence ID" value="KAK8542239.1"/>
    <property type="molecule type" value="Genomic_DNA"/>
</dbReference>
<dbReference type="Proteomes" id="UP001472677">
    <property type="component" value="Unassembled WGS sequence"/>
</dbReference>
<name>A0ABR2DPB2_9ROSI</name>
<gene>
    <name evidence="1" type="ORF">V6N12_014840</name>
</gene>
<accession>A0ABR2DPB2</accession>
<keyword evidence="2" id="KW-1185">Reference proteome</keyword>
<protein>
    <submittedName>
        <fullName evidence="1">Uncharacterized protein</fullName>
    </submittedName>
</protein>
<comment type="caution">
    <text evidence="1">The sequence shown here is derived from an EMBL/GenBank/DDBJ whole genome shotgun (WGS) entry which is preliminary data.</text>
</comment>
<evidence type="ECO:0000313" key="1">
    <source>
        <dbReference type="EMBL" id="KAK8542239.1"/>
    </source>
</evidence>